<dbReference type="InterPro" id="IPR050766">
    <property type="entry name" value="Bact_Lucif_Oxidored"/>
</dbReference>
<organism evidence="4 5">
    <name type="scientific">Sunxiuqinia dokdonensis</name>
    <dbReference type="NCBI Taxonomy" id="1409788"/>
    <lineage>
        <taxon>Bacteria</taxon>
        <taxon>Pseudomonadati</taxon>
        <taxon>Bacteroidota</taxon>
        <taxon>Bacteroidia</taxon>
        <taxon>Marinilabiliales</taxon>
        <taxon>Prolixibacteraceae</taxon>
        <taxon>Sunxiuqinia</taxon>
    </lineage>
</organism>
<sequence length="334" mass="36927">MTSKKNIPYSVLELAPVAEGSSPREALQHSLDLARQAEQFGYTRFWVAEHHNMPNVASAATPVIIGYLAQGTTSIRIGSGGVMLPNHSPLIVSEQFGTLASLFPGRIDLGLGRAPGTDQLTAREIRSDRMVAVHDFPNEVKKIRQYFSADNRNSAVRSFVSEGTDVPVWILGSSTDSAYLAASQGLPYAFASHFAPAQLLAALEIYRENFQPSPQLDKPYVMVCSQVIAAETDEEAERQATTLKRLILGIITGRRELMQPPDDPSQTSAWGIFQREIDQMLTYALIGGRDRLSENLKAFLELTQADEIMITSHIFDHQTRVQSFKIFSEIMGDL</sequence>
<dbReference type="NCBIfam" id="TIGR03558">
    <property type="entry name" value="oxido_grp_1"/>
    <property type="match status" value="1"/>
</dbReference>
<feature type="domain" description="Luciferase-like" evidence="3">
    <location>
        <begin position="20"/>
        <end position="250"/>
    </location>
</feature>
<name>A0A0L8V6V4_9BACT</name>
<comment type="caution">
    <text evidence="4">The sequence shown here is derived from an EMBL/GenBank/DDBJ whole genome shotgun (WGS) entry which is preliminary data.</text>
</comment>
<protein>
    <recommendedName>
        <fullName evidence="2">Luciferase-like monooxygenase</fullName>
    </recommendedName>
</protein>
<gene>
    <name evidence="4" type="ORF">NC99_30910</name>
</gene>
<evidence type="ECO:0000256" key="2">
    <source>
        <dbReference type="ARBA" id="ARBA00074555"/>
    </source>
</evidence>
<dbReference type="RefSeq" id="WP_053184857.1">
    <property type="nucleotide sequence ID" value="NZ_LGIA01000171.1"/>
</dbReference>
<dbReference type="EMBL" id="LGIA01000171">
    <property type="protein sequence ID" value="KOH44098.1"/>
    <property type="molecule type" value="Genomic_DNA"/>
</dbReference>
<dbReference type="GO" id="GO:0005829">
    <property type="term" value="C:cytosol"/>
    <property type="evidence" value="ECO:0007669"/>
    <property type="project" value="TreeGrafter"/>
</dbReference>
<dbReference type="CDD" id="cd00347">
    <property type="entry name" value="Flavin_utilizing_monoxygenases"/>
    <property type="match status" value="2"/>
</dbReference>
<dbReference type="PANTHER" id="PTHR30137">
    <property type="entry name" value="LUCIFERASE-LIKE MONOOXYGENASE"/>
    <property type="match status" value="1"/>
</dbReference>
<accession>A0A0L8V6V4</accession>
<dbReference type="Proteomes" id="UP000036958">
    <property type="component" value="Unassembled WGS sequence"/>
</dbReference>
<evidence type="ECO:0000313" key="4">
    <source>
        <dbReference type="EMBL" id="KOH44098.1"/>
    </source>
</evidence>
<dbReference type="InterPro" id="IPR019949">
    <property type="entry name" value="CmoO-like"/>
</dbReference>
<keyword evidence="5" id="KW-1185">Reference proteome</keyword>
<dbReference type="InterPro" id="IPR036661">
    <property type="entry name" value="Luciferase-like_sf"/>
</dbReference>
<evidence type="ECO:0000313" key="5">
    <source>
        <dbReference type="Proteomes" id="UP000036958"/>
    </source>
</evidence>
<dbReference type="Gene3D" id="3.20.20.30">
    <property type="entry name" value="Luciferase-like domain"/>
    <property type="match status" value="1"/>
</dbReference>
<dbReference type="SUPFAM" id="SSF51679">
    <property type="entry name" value="Bacterial luciferase-like"/>
    <property type="match status" value="1"/>
</dbReference>
<dbReference type="STRING" id="1409788.NC99_30910"/>
<reference evidence="5" key="1">
    <citation type="submission" date="2015-07" db="EMBL/GenBank/DDBJ databases">
        <title>Genome sequencing of Sunxiuqinia dokdonensis strain SK.</title>
        <authorList>
            <person name="Ahn S."/>
            <person name="Kim B.-C."/>
        </authorList>
    </citation>
    <scope>NUCLEOTIDE SEQUENCE [LARGE SCALE GENOMIC DNA]</scope>
    <source>
        <strain evidence="5">SK</strain>
    </source>
</reference>
<dbReference type="AlphaFoldDB" id="A0A0L8V6V4"/>
<dbReference type="GO" id="GO:0016705">
    <property type="term" value="F:oxidoreductase activity, acting on paired donors, with incorporation or reduction of molecular oxygen"/>
    <property type="evidence" value="ECO:0007669"/>
    <property type="project" value="InterPro"/>
</dbReference>
<evidence type="ECO:0000256" key="1">
    <source>
        <dbReference type="ARBA" id="ARBA00007789"/>
    </source>
</evidence>
<dbReference type="FunFam" id="3.20.20.30:FF:000002">
    <property type="entry name" value="LLM class flavin-dependent oxidoreductase"/>
    <property type="match status" value="1"/>
</dbReference>
<dbReference type="Pfam" id="PF00296">
    <property type="entry name" value="Bac_luciferase"/>
    <property type="match status" value="1"/>
</dbReference>
<evidence type="ECO:0000259" key="3">
    <source>
        <dbReference type="Pfam" id="PF00296"/>
    </source>
</evidence>
<dbReference type="PANTHER" id="PTHR30137:SF6">
    <property type="entry name" value="LUCIFERASE-LIKE MONOOXYGENASE"/>
    <property type="match status" value="1"/>
</dbReference>
<dbReference type="OrthoDB" id="9780518at2"/>
<dbReference type="InterPro" id="IPR011251">
    <property type="entry name" value="Luciferase-like_dom"/>
</dbReference>
<proteinExistence type="predicted"/>
<comment type="similarity">
    <text evidence="1">To bacterial alkanal monooxygenase alpha and beta chains.</text>
</comment>